<evidence type="ECO:0000313" key="2">
    <source>
        <dbReference type="EMBL" id="MTW10047.1"/>
    </source>
</evidence>
<keyword evidence="1" id="KW-0472">Membrane</keyword>
<feature type="transmembrane region" description="Helical" evidence="1">
    <location>
        <begin position="33"/>
        <end position="52"/>
    </location>
</feature>
<evidence type="ECO:0000313" key="3">
    <source>
        <dbReference type="Proteomes" id="UP000472320"/>
    </source>
</evidence>
<evidence type="ECO:0000256" key="1">
    <source>
        <dbReference type="SAM" id="Phobius"/>
    </source>
</evidence>
<dbReference type="EMBL" id="WNKX01000003">
    <property type="protein sequence ID" value="MTW10047.1"/>
    <property type="molecule type" value="Genomic_DNA"/>
</dbReference>
<comment type="caution">
    <text evidence="2">The sequence shown here is derived from an EMBL/GenBank/DDBJ whole genome shotgun (WGS) entry which is preliminary data.</text>
</comment>
<gene>
    <name evidence="2" type="ORF">GM658_05485</name>
</gene>
<feature type="transmembrane region" description="Helical" evidence="1">
    <location>
        <begin position="64"/>
        <end position="82"/>
    </location>
</feature>
<sequence length="85" mass="8722">MMFMGIGALVGVIAMLVIPSSSPVPQLGRVFTGAFIGNGLHGLIFGQLNWVARGGTPGGVQGRLARVMGGLIIVTSVLFAALTQR</sequence>
<reference evidence="2 3" key="1">
    <citation type="submission" date="2019-11" db="EMBL/GenBank/DDBJ databases">
        <title>Type strains purchased from KCTC, JCM and DSMZ.</title>
        <authorList>
            <person name="Lu H."/>
        </authorList>
    </citation>
    <scope>NUCLEOTIDE SEQUENCE [LARGE SCALE GENOMIC DNA]</scope>
    <source>
        <strain evidence="2 3">JCM 31587</strain>
    </source>
</reference>
<dbReference type="Proteomes" id="UP000472320">
    <property type="component" value="Unassembled WGS sequence"/>
</dbReference>
<dbReference type="RefSeq" id="WP_155452992.1">
    <property type="nucleotide sequence ID" value="NZ_WNKX01000003.1"/>
</dbReference>
<name>A0A6L6QDV4_9BURK</name>
<keyword evidence="1" id="KW-0812">Transmembrane</keyword>
<dbReference type="AlphaFoldDB" id="A0A6L6QDV4"/>
<organism evidence="2 3">
    <name type="scientific">Massilia eburnea</name>
    <dbReference type="NCBI Taxonomy" id="1776165"/>
    <lineage>
        <taxon>Bacteria</taxon>
        <taxon>Pseudomonadati</taxon>
        <taxon>Pseudomonadota</taxon>
        <taxon>Betaproteobacteria</taxon>
        <taxon>Burkholderiales</taxon>
        <taxon>Oxalobacteraceae</taxon>
        <taxon>Telluria group</taxon>
        <taxon>Massilia</taxon>
    </lineage>
</organism>
<proteinExistence type="predicted"/>
<keyword evidence="1" id="KW-1133">Transmembrane helix</keyword>
<keyword evidence="3" id="KW-1185">Reference proteome</keyword>
<accession>A0A6L6QDV4</accession>
<protein>
    <submittedName>
        <fullName evidence="2">Uncharacterized protein</fullName>
    </submittedName>
</protein>
<dbReference type="OrthoDB" id="9861361at2"/>